<dbReference type="CDD" id="cd00229">
    <property type="entry name" value="SGNH_hydrolase"/>
    <property type="match status" value="1"/>
</dbReference>
<feature type="domain" description="SGNH hydrolase-type esterase" evidence="2">
    <location>
        <begin position="59"/>
        <end position="227"/>
    </location>
</feature>
<keyword evidence="3" id="KW-0378">Hydrolase</keyword>
<evidence type="ECO:0000256" key="1">
    <source>
        <dbReference type="SAM" id="SignalP"/>
    </source>
</evidence>
<gene>
    <name evidence="3" type="ORF">NPE20_04075</name>
</gene>
<dbReference type="PANTHER" id="PTHR34407:SF1">
    <property type="entry name" value="SGNH HYDROLASE-TYPE ESTERASE DOMAIN-CONTAINING PROTEIN"/>
    <property type="match status" value="1"/>
</dbReference>
<evidence type="ECO:0000313" key="4">
    <source>
        <dbReference type="Proteomes" id="UP001204376"/>
    </source>
</evidence>
<dbReference type="Gene3D" id="2.60.120.260">
    <property type="entry name" value="Galactose-binding domain-like"/>
    <property type="match status" value="1"/>
</dbReference>
<dbReference type="InterPro" id="IPR013830">
    <property type="entry name" value="SGNH_hydro"/>
</dbReference>
<dbReference type="Gene3D" id="3.40.50.1110">
    <property type="entry name" value="SGNH hydrolase"/>
    <property type="match status" value="1"/>
</dbReference>
<evidence type="ECO:0000259" key="2">
    <source>
        <dbReference type="Pfam" id="PF13472"/>
    </source>
</evidence>
<sequence>MLKYLFTLVYICFLLPVNAQKVNQSTESVLPYNNYYTVRGGVNNFLSIVKKKQSATVAFLGGSITFNPGWRDKISNYLKERFPKTKFRFIQAGIPSLGSLPNAFRFKRDVLDSGKVDLLFIEAAVNDRVNGTDSLTQVRDLEGIVRRAKRSNPLMDIILMSFADPDKNNDYAKSKTPAEVVNHELIAQHYDLPSINLAKEVYDKIQNKEFSWDHDFKDLHPAPFGQELYFATIKHLLETCIDKPVHRSIVKPLPRPLNKSNFEHGSYYNITNAYHDKNWVLDNNWVPKDNLGTRPGFVNVPVLMADKPGAEITLPFSGTAIGMGIVSGADAGIVSYSVDNSAYKDIDLYTAWSSMLHLPWYVLFNGNLSKGSHILRLKIANHHNVNSKGNACRIVYFLKNE</sequence>
<protein>
    <submittedName>
        <fullName evidence="3">SGNH/GDSL hydrolase family protein</fullName>
    </submittedName>
</protein>
<keyword evidence="1" id="KW-0732">Signal</keyword>
<dbReference type="PANTHER" id="PTHR34407">
    <property type="entry name" value="EXPRESSED PROTEIN"/>
    <property type="match status" value="1"/>
</dbReference>
<reference evidence="3 4" key="1">
    <citation type="submission" date="2022-07" db="EMBL/GenBank/DDBJ databases">
        <title>Mucilaginibacter sp. JC4.</title>
        <authorList>
            <person name="Le V."/>
            <person name="Ko S.-R."/>
            <person name="Ahn C.-Y."/>
            <person name="Oh H.-M."/>
        </authorList>
    </citation>
    <scope>NUCLEOTIDE SEQUENCE [LARGE SCALE GENOMIC DNA]</scope>
    <source>
        <strain evidence="3 4">JC4</strain>
    </source>
</reference>
<organism evidence="3 4">
    <name type="scientific">Mucilaginibacter aquariorum</name>
    <dbReference type="NCBI Taxonomy" id="2967225"/>
    <lineage>
        <taxon>Bacteria</taxon>
        <taxon>Pseudomonadati</taxon>
        <taxon>Bacteroidota</taxon>
        <taxon>Sphingobacteriia</taxon>
        <taxon>Sphingobacteriales</taxon>
        <taxon>Sphingobacteriaceae</taxon>
        <taxon>Mucilaginibacter</taxon>
    </lineage>
</organism>
<comment type="caution">
    <text evidence="3">The sequence shown here is derived from an EMBL/GenBank/DDBJ whole genome shotgun (WGS) entry which is preliminary data.</text>
</comment>
<name>A0ABT1SXX1_9SPHI</name>
<dbReference type="Proteomes" id="UP001204376">
    <property type="component" value="Unassembled WGS sequence"/>
</dbReference>
<dbReference type="InterPro" id="IPR036514">
    <property type="entry name" value="SGNH_hydro_sf"/>
</dbReference>
<dbReference type="Pfam" id="PF13472">
    <property type="entry name" value="Lipase_GDSL_2"/>
    <property type="match status" value="1"/>
</dbReference>
<proteinExistence type="predicted"/>
<dbReference type="GO" id="GO:0016787">
    <property type="term" value="F:hydrolase activity"/>
    <property type="evidence" value="ECO:0007669"/>
    <property type="project" value="UniProtKB-KW"/>
</dbReference>
<dbReference type="RefSeq" id="WP_256537326.1">
    <property type="nucleotide sequence ID" value="NZ_JANHOH010000001.1"/>
</dbReference>
<feature type="chain" id="PRO_5047371722" evidence="1">
    <location>
        <begin position="20"/>
        <end position="401"/>
    </location>
</feature>
<feature type="signal peptide" evidence="1">
    <location>
        <begin position="1"/>
        <end position="19"/>
    </location>
</feature>
<keyword evidence="4" id="KW-1185">Reference proteome</keyword>
<dbReference type="SUPFAM" id="SSF52266">
    <property type="entry name" value="SGNH hydrolase"/>
    <property type="match status" value="1"/>
</dbReference>
<evidence type="ECO:0000313" key="3">
    <source>
        <dbReference type="EMBL" id="MCQ6957117.1"/>
    </source>
</evidence>
<dbReference type="EMBL" id="JANHOH010000001">
    <property type="protein sequence ID" value="MCQ6957117.1"/>
    <property type="molecule type" value="Genomic_DNA"/>
</dbReference>
<accession>A0ABT1SXX1</accession>